<dbReference type="PANTHER" id="PTHR47074:SF78">
    <property type="entry name" value="GB|AAF30348.1-RELATED"/>
    <property type="match status" value="1"/>
</dbReference>
<dbReference type="GO" id="GO:0004523">
    <property type="term" value="F:RNA-DNA hybrid ribonuclease activity"/>
    <property type="evidence" value="ECO:0007669"/>
    <property type="project" value="InterPro"/>
</dbReference>
<accession>D7M9Y2</accession>
<dbReference type="CDD" id="cd06222">
    <property type="entry name" value="RNase_H_like"/>
    <property type="match status" value="1"/>
</dbReference>
<dbReference type="Pfam" id="PF13456">
    <property type="entry name" value="RVT_3"/>
    <property type="match status" value="1"/>
</dbReference>
<gene>
    <name evidence="2" type="ORF">ARALYDRAFT_915138</name>
</gene>
<name>D7M9Y2_ARALL</name>
<dbReference type="InterPro" id="IPR002156">
    <property type="entry name" value="RNaseH_domain"/>
</dbReference>
<dbReference type="STRING" id="81972.D7M9Y2"/>
<dbReference type="InterPro" id="IPR052929">
    <property type="entry name" value="RNase_H-like_EbsB-rel"/>
</dbReference>
<dbReference type="EMBL" id="GL348719">
    <property type="protein sequence ID" value="EFH44409.1"/>
    <property type="molecule type" value="Genomic_DNA"/>
</dbReference>
<feature type="domain" description="RNase H type-1" evidence="1">
    <location>
        <begin position="27"/>
        <end position="106"/>
    </location>
</feature>
<evidence type="ECO:0000313" key="3">
    <source>
        <dbReference type="Proteomes" id="UP000008694"/>
    </source>
</evidence>
<dbReference type="Proteomes" id="UP000008694">
    <property type="component" value="Unassembled WGS sequence"/>
</dbReference>
<organism evidence="3">
    <name type="scientific">Arabidopsis lyrata subsp. lyrata</name>
    <name type="common">Lyre-leaved rock-cress</name>
    <dbReference type="NCBI Taxonomy" id="81972"/>
    <lineage>
        <taxon>Eukaryota</taxon>
        <taxon>Viridiplantae</taxon>
        <taxon>Streptophyta</taxon>
        <taxon>Embryophyta</taxon>
        <taxon>Tracheophyta</taxon>
        <taxon>Spermatophyta</taxon>
        <taxon>Magnoliopsida</taxon>
        <taxon>eudicotyledons</taxon>
        <taxon>Gunneridae</taxon>
        <taxon>Pentapetalae</taxon>
        <taxon>rosids</taxon>
        <taxon>malvids</taxon>
        <taxon>Brassicales</taxon>
        <taxon>Brassicaceae</taxon>
        <taxon>Camelineae</taxon>
        <taxon>Arabidopsis</taxon>
    </lineage>
</organism>
<sequence>MRGWKKILIMDRNSQWSPPPDGWLKCNFDSGFQQGRSFTNTCWLIRDSNWKVLLTGCAKLCSAMSPLHAEALGFLHVLQIVWAHGMRQVWFEGDNKELISIINSCEDHS</sequence>
<proteinExistence type="predicted"/>
<dbReference type="HOGENOM" id="CLU_2187541_0_0_1"/>
<dbReference type="AlphaFoldDB" id="D7M9Y2"/>
<dbReference type="InterPro" id="IPR044730">
    <property type="entry name" value="RNase_H-like_dom_plant"/>
</dbReference>
<reference evidence="3" key="1">
    <citation type="journal article" date="2011" name="Nat. Genet.">
        <title>The Arabidopsis lyrata genome sequence and the basis of rapid genome size change.</title>
        <authorList>
            <person name="Hu T.T."/>
            <person name="Pattyn P."/>
            <person name="Bakker E.G."/>
            <person name="Cao J."/>
            <person name="Cheng J.-F."/>
            <person name="Clark R.M."/>
            <person name="Fahlgren N."/>
            <person name="Fawcett J.A."/>
            <person name="Grimwood J."/>
            <person name="Gundlach H."/>
            <person name="Haberer G."/>
            <person name="Hollister J.D."/>
            <person name="Ossowski S."/>
            <person name="Ottilar R.P."/>
            <person name="Salamov A.A."/>
            <person name="Schneeberger K."/>
            <person name="Spannagl M."/>
            <person name="Wang X."/>
            <person name="Yang L."/>
            <person name="Nasrallah M.E."/>
            <person name="Bergelson J."/>
            <person name="Carrington J.C."/>
            <person name="Gaut B.S."/>
            <person name="Schmutz J."/>
            <person name="Mayer K.F.X."/>
            <person name="Van de Peer Y."/>
            <person name="Grigoriev I.V."/>
            <person name="Nordborg M."/>
            <person name="Weigel D."/>
            <person name="Guo Y.-L."/>
        </authorList>
    </citation>
    <scope>NUCLEOTIDE SEQUENCE [LARGE SCALE GENOMIC DNA]</scope>
    <source>
        <strain evidence="3">cv. MN47</strain>
    </source>
</reference>
<dbReference type="PANTHER" id="PTHR47074">
    <property type="entry name" value="BNAC02G40300D PROTEIN"/>
    <property type="match status" value="1"/>
</dbReference>
<dbReference type="Gramene" id="scaffold_702880.1">
    <property type="protein sequence ID" value="scaffold_702880.1"/>
    <property type="gene ID" value="scaffold_702880.1"/>
</dbReference>
<dbReference type="eggNOG" id="KOG1075">
    <property type="taxonomic scope" value="Eukaryota"/>
</dbReference>
<keyword evidence="3" id="KW-1185">Reference proteome</keyword>
<evidence type="ECO:0000313" key="2">
    <source>
        <dbReference type="EMBL" id="EFH44409.1"/>
    </source>
</evidence>
<dbReference type="GO" id="GO:0003676">
    <property type="term" value="F:nucleic acid binding"/>
    <property type="evidence" value="ECO:0007669"/>
    <property type="project" value="InterPro"/>
</dbReference>
<evidence type="ECO:0000259" key="1">
    <source>
        <dbReference type="Pfam" id="PF13456"/>
    </source>
</evidence>
<protein>
    <recommendedName>
        <fullName evidence="1">RNase H type-1 domain-containing protein</fullName>
    </recommendedName>
</protein>